<evidence type="ECO:0000259" key="16">
    <source>
        <dbReference type="PROSITE" id="PS52035"/>
    </source>
</evidence>
<dbReference type="Proteomes" id="UP000294847">
    <property type="component" value="Chromosome 1"/>
</dbReference>
<dbReference type="GO" id="GO:0006508">
    <property type="term" value="P:proteolysis"/>
    <property type="evidence" value="ECO:0007669"/>
    <property type="project" value="InterPro"/>
</dbReference>
<dbReference type="Pfam" id="PF00246">
    <property type="entry name" value="Peptidase_M14"/>
    <property type="match status" value="1"/>
</dbReference>
<organism evidence="17 18">
    <name type="scientific">Pyricularia oryzae</name>
    <name type="common">Rice blast fungus</name>
    <name type="synonym">Magnaporthe oryzae</name>
    <dbReference type="NCBI Taxonomy" id="318829"/>
    <lineage>
        <taxon>Eukaryota</taxon>
        <taxon>Fungi</taxon>
        <taxon>Dikarya</taxon>
        <taxon>Ascomycota</taxon>
        <taxon>Pezizomycotina</taxon>
        <taxon>Sordariomycetes</taxon>
        <taxon>Sordariomycetidae</taxon>
        <taxon>Magnaporthales</taxon>
        <taxon>Pyriculariaceae</taxon>
        <taxon>Pyricularia</taxon>
    </lineage>
</organism>
<comment type="cofactor">
    <cofactor evidence="1">
        <name>Zn(2+)</name>
        <dbReference type="ChEBI" id="CHEBI:29105"/>
    </cofactor>
</comment>
<protein>
    <recommendedName>
        <fullName evidence="13">Inactive metallocarboxypeptidase ECM14</fullName>
    </recommendedName>
    <alternativeName>
        <fullName evidence="14">Inactive metallocarboxypeptidase ecm14</fullName>
    </alternativeName>
</protein>
<dbReference type="PROSITE" id="PS00133">
    <property type="entry name" value="CARBOXYPEPT_ZN_2"/>
    <property type="match status" value="1"/>
</dbReference>
<keyword evidence="11" id="KW-0961">Cell wall biogenesis/degradation</keyword>
<keyword evidence="8" id="KW-0732">Signal</keyword>
<dbReference type="SUPFAM" id="SSF53187">
    <property type="entry name" value="Zn-dependent exopeptidases"/>
    <property type="match status" value="1"/>
</dbReference>
<dbReference type="PRINTS" id="PR00765">
    <property type="entry name" value="CRBOXYPTASEA"/>
</dbReference>
<comment type="similarity">
    <text evidence="4 15">Belongs to the peptidase M14 family.</text>
</comment>
<evidence type="ECO:0000313" key="17">
    <source>
        <dbReference type="EMBL" id="QBZ54237.1"/>
    </source>
</evidence>
<evidence type="ECO:0000256" key="13">
    <source>
        <dbReference type="ARBA" id="ARBA00026187"/>
    </source>
</evidence>
<dbReference type="PANTHER" id="PTHR11705:SF147">
    <property type="entry name" value="INACTIVE METALLOCARBOXYPEPTIDASE ECM14"/>
    <property type="match status" value="1"/>
</dbReference>
<keyword evidence="9" id="KW-0862">Zinc</keyword>
<evidence type="ECO:0000256" key="6">
    <source>
        <dbReference type="ARBA" id="ARBA00022554"/>
    </source>
</evidence>
<keyword evidence="10" id="KW-1015">Disulfide bond</keyword>
<accession>A0A4P7MVS4</accession>
<dbReference type="GO" id="GO:0071555">
    <property type="term" value="P:cell wall organization"/>
    <property type="evidence" value="ECO:0007669"/>
    <property type="project" value="UniProtKB-KW"/>
</dbReference>
<reference evidence="17 18" key="1">
    <citation type="journal article" date="2019" name="Mol. Biol. Evol.">
        <title>Blast fungal genomes show frequent chromosomal changes, gene gains and losses, and effector gene turnover.</title>
        <authorList>
            <person name="Gomez Luciano L.B."/>
            <person name="Jason Tsai I."/>
            <person name="Chuma I."/>
            <person name="Tosa Y."/>
            <person name="Chen Y.H."/>
            <person name="Li J.Y."/>
            <person name="Li M.Y."/>
            <person name="Jade Lu M.Y."/>
            <person name="Nakayashiki H."/>
            <person name="Li W.H."/>
        </authorList>
    </citation>
    <scope>NUCLEOTIDE SEQUENCE [LARGE SCALE GENOMIC DNA]</scope>
    <source>
        <strain evidence="17">MZ5-1-6</strain>
    </source>
</reference>
<dbReference type="Gene3D" id="3.40.630.10">
    <property type="entry name" value="Zn peptidases"/>
    <property type="match status" value="1"/>
</dbReference>
<dbReference type="PROSITE" id="PS00132">
    <property type="entry name" value="CARBOXYPEPT_ZN_1"/>
    <property type="match status" value="1"/>
</dbReference>
<evidence type="ECO:0000256" key="9">
    <source>
        <dbReference type="ARBA" id="ARBA00022833"/>
    </source>
</evidence>
<dbReference type="GO" id="GO:0008270">
    <property type="term" value="F:zinc ion binding"/>
    <property type="evidence" value="ECO:0007669"/>
    <property type="project" value="InterPro"/>
</dbReference>
<sequence length="567" mass="64504">MHSRPYFTTPILLCLALALVFCPTVPAAGVRLDHGYASYQPPQAQANNGVFPFLTWLRNSAVEFIFGRPASAKPKSAPARGMGAFNPRYSKETVLRFNVSSQEDENALADAADRLFLDVWGFTRNHVDIRIHKNDVTPLLSLLPVSLRGNFSTLIPDLPSAVAATYNRRVKDDTRFDPSSSKTLKPSLIDSAEEFDNVFFRDYQPLHVIHQWMRLLESMFPKIVKLETIGKSFEGREILALRVGNNLYAQDADKNKAPRKTVVINGGLHAREWIATATVNYLVWALITSYDQEPVLTRFLNNYTVVFIPVTNPDGYVYSWDSDRLWRKSRQDTPFNFCHGLDLNHAFDFEWNQDLREPCSEDYGGQKPFEAVEARELSQWAKKQVEENHAQFVGFIDLHSYSQEILYPFEYTCDPEPPNVENLEELAADLAKAIRLSSGEQYDVFSACEGAVLSRHGGRRGRVHRMEPPGGSAMDWFYHEMHARYSYQIKLRDRGSYGFLLPPDAIIPTGKEVFNALKFYADFLGGNNGIERVSSSRPFGPVTAQKPEDVDAEIDEMAELKKRRRKR</sequence>
<dbReference type="SMR" id="A0A4P7MVS4"/>
<dbReference type="FunFam" id="3.40.630.10:FF:000060">
    <property type="entry name" value="Putative metallocarboxypeptidase ecm14"/>
    <property type="match status" value="1"/>
</dbReference>
<dbReference type="GO" id="GO:0005576">
    <property type="term" value="C:extracellular region"/>
    <property type="evidence" value="ECO:0007669"/>
    <property type="project" value="UniProtKB-SubCell"/>
</dbReference>
<dbReference type="InterPro" id="IPR057246">
    <property type="entry name" value="CARBOXYPEPT_ZN_1"/>
</dbReference>
<evidence type="ECO:0000256" key="14">
    <source>
        <dbReference type="ARBA" id="ARBA00026213"/>
    </source>
</evidence>
<proteinExistence type="inferred from homology"/>
<keyword evidence="5" id="KW-0964">Secreted</keyword>
<keyword evidence="6" id="KW-0926">Vacuole</keyword>
<evidence type="ECO:0000256" key="8">
    <source>
        <dbReference type="ARBA" id="ARBA00022729"/>
    </source>
</evidence>
<evidence type="ECO:0000256" key="10">
    <source>
        <dbReference type="ARBA" id="ARBA00023157"/>
    </source>
</evidence>
<dbReference type="PANTHER" id="PTHR11705">
    <property type="entry name" value="PROTEASE FAMILY M14 CARBOXYPEPTIDASE A,B"/>
    <property type="match status" value="1"/>
</dbReference>
<dbReference type="InterPro" id="IPR000834">
    <property type="entry name" value="Peptidase_M14"/>
</dbReference>
<evidence type="ECO:0000313" key="18">
    <source>
        <dbReference type="Proteomes" id="UP000294847"/>
    </source>
</evidence>
<evidence type="ECO:0000256" key="3">
    <source>
        <dbReference type="ARBA" id="ARBA00004613"/>
    </source>
</evidence>
<comment type="subcellular location">
    <subcellularLocation>
        <location evidence="3">Secreted</location>
    </subcellularLocation>
    <subcellularLocation>
        <location evidence="2">Vacuole</location>
    </subcellularLocation>
</comment>
<evidence type="ECO:0000256" key="4">
    <source>
        <dbReference type="ARBA" id="ARBA00005988"/>
    </source>
</evidence>
<dbReference type="OMA" id="WFYHQLH"/>
<comment type="caution">
    <text evidence="15">Lacks conserved residue(s) required for the propagation of feature annotation.</text>
</comment>
<dbReference type="GO" id="GO:0004181">
    <property type="term" value="F:metallocarboxypeptidase activity"/>
    <property type="evidence" value="ECO:0007669"/>
    <property type="project" value="InterPro"/>
</dbReference>
<feature type="domain" description="Peptidase M14" evidence="16">
    <location>
        <begin position="202"/>
        <end position="524"/>
    </location>
</feature>
<dbReference type="AlphaFoldDB" id="A0A4P7MVS4"/>
<evidence type="ECO:0000256" key="5">
    <source>
        <dbReference type="ARBA" id="ARBA00022525"/>
    </source>
</evidence>
<evidence type="ECO:0000256" key="1">
    <source>
        <dbReference type="ARBA" id="ARBA00001947"/>
    </source>
</evidence>
<dbReference type="SMART" id="SM00631">
    <property type="entry name" value="Zn_pept"/>
    <property type="match status" value="1"/>
</dbReference>
<evidence type="ECO:0000256" key="2">
    <source>
        <dbReference type="ARBA" id="ARBA00004116"/>
    </source>
</evidence>
<dbReference type="GO" id="GO:0005773">
    <property type="term" value="C:vacuole"/>
    <property type="evidence" value="ECO:0007669"/>
    <property type="project" value="UniProtKB-SubCell"/>
</dbReference>
<evidence type="ECO:0000256" key="15">
    <source>
        <dbReference type="PROSITE-ProRule" id="PRU01379"/>
    </source>
</evidence>
<evidence type="ECO:0000256" key="11">
    <source>
        <dbReference type="ARBA" id="ARBA00023316"/>
    </source>
</evidence>
<dbReference type="CDD" id="cd03860">
    <property type="entry name" value="M14_CP_A-B_like"/>
    <property type="match status" value="1"/>
</dbReference>
<comment type="function">
    <text evidence="12">Inactive carboxypeptidase that may play a role in cell wall organization and biogenesis.</text>
</comment>
<dbReference type="EMBL" id="CP034204">
    <property type="protein sequence ID" value="QBZ54237.1"/>
    <property type="molecule type" value="Genomic_DNA"/>
</dbReference>
<gene>
    <name evidence="17" type="ORF">PoMZ_09933</name>
</gene>
<keyword evidence="7" id="KW-0479">Metal-binding</keyword>
<dbReference type="VEuPathDB" id="FungiDB:M_BR32_EuGene_00093581"/>
<name>A0A4P7MVS4_PYROR</name>
<dbReference type="PROSITE" id="PS52035">
    <property type="entry name" value="PEPTIDASE_M14"/>
    <property type="match status" value="1"/>
</dbReference>
<evidence type="ECO:0000256" key="12">
    <source>
        <dbReference type="ARBA" id="ARBA00025210"/>
    </source>
</evidence>
<dbReference type="InterPro" id="IPR057247">
    <property type="entry name" value="CARBOXYPEPT_ZN_2"/>
</dbReference>
<evidence type="ECO:0000256" key="7">
    <source>
        <dbReference type="ARBA" id="ARBA00022723"/>
    </source>
</evidence>